<evidence type="ECO:0000313" key="6">
    <source>
        <dbReference type="Proteomes" id="UP001161405"/>
    </source>
</evidence>
<reference evidence="5" key="2">
    <citation type="submission" date="2023-01" db="EMBL/GenBank/DDBJ databases">
        <title>Draft genome sequence of Maritalea porphyrae strain NBRC 107169.</title>
        <authorList>
            <person name="Sun Q."/>
            <person name="Mori K."/>
        </authorList>
    </citation>
    <scope>NUCLEOTIDE SEQUENCE</scope>
    <source>
        <strain evidence="5">NBRC 107169</strain>
    </source>
</reference>
<keyword evidence="2" id="KW-0238">DNA-binding</keyword>
<accession>A0ABQ5US70</accession>
<gene>
    <name evidence="5" type="ORF">GCM10007879_18540</name>
</gene>
<dbReference type="EMBL" id="BSNI01000002">
    <property type="protein sequence ID" value="GLQ17605.1"/>
    <property type="molecule type" value="Genomic_DNA"/>
</dbReference>
<protein>
    <submittedName>
        <fullName evidence="5">LacI family transcriptional regulator</fullName>
    </submittedName>
</protein>
<reference evidence="5" key="1">
    <citation type="journal article" date="2014" name="Int. J. Syst. Evol. Microbiol.">
        <title>Complete genome of a new Firmicutes species belonging to the dominant human colonic microbiota ('Ruminococcus bicirculans') reveals two chromosomes and a selective capacity to utilize plant glucans.</title>
        <authorList>
            <consortium name="NISC Comparative Sequencing Program"/>
            <person name="Wegmann U."/>
            <person name="Louis P."/>
            <person name="Goesmann A."/>
            <person name="Henrissat B."/>
            <person name="Duncan S.H."/>
            <person name="Flint H.J."/>
        </authorList>
    </citation>
    <scope>NUCLEOTIDE SEQUENCE</scope>
    <source>
        <strain evidence="5">NBRC 107169</strain>
    </source>
</reference>
<dbReference type="Proteomes" id="UP001161405">
    <property type="component" value="Unassembled WGS sequence"/>
</dbReference>
<dbReference type="Pfam" id="PF00356">
    <property type="entry name" value="LacI"/>
    <property type="match status" value="1"/>
</dbReference>
<dbReference type="PANTHER" id="PTHR30146:SF109">
    <property type="entry name" value="HTH-TYPE TRANSCRIPTIONAL REGULATOR GALS"/>
    <property type="match status" value="1"/>
</dbReference>
<dbReference type="SMART" id="SM00354">
    <property type="entry name" value="HTH_LACI"/>
    <property type="match status" value="1"/>
</dbReference>
<dbReference type="InterPro" id="IPR010982">
    <property type="entry name" value="Lambda_DNA-bd_dom_sf"/>
</dbReference>
<evidence type="ECO:0000313" key="5">
    <source>
        <dbReference type="EMBL" id="GLQ17605.1"/>
    </source>
</evidence>
<dbReference type="SUPFAM" id="SSF47413">
    <property type="entry name" value="lambda repressor-like DNA-binding domains"/>
    <property type="match status" value="1"/>
</dbReference>
<dbReference type="PROSITE" id="PS50932">
    <property type="entry name" value="HTH_LACI_2"/>
    <property type="match status" value="1"/>
</dbReference>
<proteinExistence type="predicted"/>
<dbReference type="CDD" id="cd06284">
    <property type="entry name" value="PBP1_LacI-like"/>
    <property type="match status" value="1"/>
</dbReference>
<dbReference type="Pfam" id="PF13377">
    <property type="entry name" value="Peripla_BP_3"/>
    <property type="match status" value="1"/>
</dbReference>
<evidence type="ECO:0000259" key="4">
    <source>
        <dbReference type="PROSITE" id="PS50932"/>
    </source>
</evidence>
<dbReference type="Gene3D" id="1.10.260.40">
    <property type="entry name" value="lambda repressor-like DNA-binding domains"/>
    <property type="match status" value="1"/>
</dbReference>
<dbReference type="Gene3D" id="3.40.50.2300">
    <property type="match status" value="2"/>
</dbReference>
<keyword evidence="3" id="KW-0804">Transcription</keyword>
<dbReference type="PANTHER" id="PTHR30146">
    <property type="entry name" value="LACI-RELATED TRANSCRIPTIONAL REPRESSOR"/>
    <property type="match status" value="1"/>
</dbReference>
<dbReference type="SUPFAM" id="SSF53822">
    <property type="entry name" value="Periplasmic binding protein-like I"/>
    <property type="match status" value="1"/>
</dbReference>
<name>A0ABQ5US70_9HYPH</name>
<keyword evidence="1" id="KW-0805">Transcription regulation</keyword>
<evidence type="ECO:0000256" key="1">
    <source>
        <dbReference type="ARBA" id="ARBA00023015"/>
    </source>
</evidence>
<dbReference type="InterPro" id="IPR000843">
    <property type="entry name" value="HTH_LacI"/>
</dbReference>
<dbReference type="CDD" id="cd01392">
    <property type="entry name" value="HTH_LacI"/>
    <property type="match status" value="1"/>
</dbReference>
<evidence type="ECO:0000256" key="3">
    <source>
        <dbReference type="ARBA" id="ARBA00023163"/>
    </source>
</evidence>
<keyword evidence="6" id="KW-1185">Reference proteome</keyword>
<comment type="caution">
    <text evidence="5">The sequence shown here is derived from an EMBL/GenBank/DDBJ whole genome shotgun (WGS) entry which is preliminary data.</text>
</comment>
<dbReference type="InterPro" id="IPR028082">
    <property type="entry name" value="Peripla_BP_I"/>
</dbReference>
<dbReference type="InterPro" id="IPR046335">
    <property type="entry name" value="LacI/GalR-like_sensor"/>
</dbReference>
<evidence type="ECO:0000256" key="2">
    <source>
        <dbReference type="ARBA" id="ARBA00023125"/>
    </source>
</evidence>
<sequence>MFTKGSSLESESLRMNAKGPRIQEVAAEAGVSTATVSRTLSNPDLVSEKTREAVLAAVESTGYRINRAAQNLRKRQAGAVLVLLPNLGNPFFSQILSGIESVFATSDLSVLIADTNGIKQDQLTGYFRDTRADGAILLDGAIPQSVLDDLAQSAPDDRVVFACEWRPNTSLPSVRSDNRGGAHQAVAHLVELGHRKIGHVLGPRSNVLTKERLIGFEAAMLEFGLDINPNWLVDGGDFSLDAGAQAARQFVEMSDQPTAVFCGSDLIAMGLISELHKRGISVPKHMSVVGFDDIEIADRFIPPLTTIRQNRTQLGVLAATTLMGHLSGRGATSADNVQLVDVLLVPRGSTAPLKG</sequence>
<organism evidence="5 6">
    <name type="scientific">Maritalea porphyrae</name>
    <dbReference type="NCBI Taxonomy" id="880732"/>
    <lineage>
        <taxon>Bacteria</taxon>
        <taxon>Pseudomonadati</taxon>
        <taxon>Pseudomonadota</taxon>
        <taxon>Alphaproteobacteria</taxon>
        <taxon>Hyphomicrobiales</taxon>
        <taxon>Devosiaceae</taxon>
        <taxon>Maritalea</taxon>
    </lineage>
</organism>
<feature type="domain" description="HTH lacI-type" evidence="4">
    <location>
        <begin position="20"/>
        <end position="74"/>
    </location>
</feature>